<feature type="domain" description="Transcription regulator PadR N-terminal" evidence="1">
    <location>
        <begin position="17"/>
        <end position="93"/>
    </location>
</feature>
<protein>
    <submittedName>
        <fullName evidence="2">Lineage-specific thermal regulator protein</fullName>
    </submittedName>
</protein>
<accession>A0A517VV21</accession>
<dbReference type="RefSeq" id="WP_144985253.1">
    <property type="nucleotide sequence ID" value="NZ_CP037920.1"/>
</dbReference>
<dbReference type="PANTHER" id="PTHR33169">
    <property type="entry name" value="PADR-FAMILY TRANSCRIPTIONAL REGULATOR"/>
    <property type="match status" value="1"/>
</dbReference>
<evidence type="ECO:0000259" key="1">
    <source>
        <dbReference type="Pfam" id="PF03551"/>
    </source>
</evidence>
<proteinExistence type="predicted"/>
<gene>
    <name evidence="2" type="ORF">V144x_23260</name>
</gene>
<dbReference type="Pfam" id="PF03551">
    <property type="entry name" value="PadR"/>
    <property type="match status" value="1"/>
</dbReference>
<dbReference type="Gene3D" id="1.10.10.10">
    <property type="entry name" value="Winged helix-like DNA-binding domain superfamily/Winged helix DNA-binding domain"/>
    <property type="match status" value="1"/>
</dbReference>
<dbReference type="EMBL" id="CP037920">
    <property type="protein sequence ID" value="QDT96857.1"/>
    <property type="molecule type" value="Genomic_DNA"/>
</dbReference>
<dbReference type="InterPro" id="IPR052509">
    <property type="entry name" value="Metal_resp_DNA-bind_regulator"/>
</dbReference>
<dbReference type="PANTHER" id="PTHR33169:SF14">
    <property type="entry name" value="TRANSCRIPTIONAL REGULATOR RV3488"/>
    <property type="match status" value="1"/>
</dbReference>
<sequence>MLNITGDKLRGHLEMMVLSSLKQGEAHGLEIVKRLEAAGSGALKLKEGSLYPALYRLEQAGYVKAQWEGESSGRRGARRRLYNLTAKGKRKLTQGQQEWTEFVTVMSNILGVPVWKN</sequence>
<organism evidence="2 3">
    <name type="scientific">Gimesia aquarii</name>
    <dbReference type="NCBI Taxonomy" id="2527964"/>
    <lineage>
        <taxon>Bacteria</taxon>
        <taxon>Pseudomonadati</taxon>
        <taxon>Planctomycetota</taxon>
        <taxon>Planctomycetia</taxon>
        <taxon>Planctomycetales</taxon>
        <taxon>Planctomycetaceae</taxon>
        <taxon>Gimesia</taxon>
    </lineage>
</organism>
<evidence type="ECO:0000313" key="2">
    <source>
        <dbReference type="EMBL" id="QDT96857.1"/>
    </source>
</evidence>
<name>A0A517VV21_9PLAN</name>
<reference evidence="2 3" key="1">
    <citation type="submission" date="2019-03" db="EMBL/GenBank/DDBJ databases">
        <title>Deep-cultivation of Planctomycetes and their phenomic and genomic characterization uncovers novel biology.</title>
        <authorList>
            <person name="Wiegand S."/>
            <person name="Jogler M."/>
            <person name="Boedeker C."/>
            <person name="Pinto D."/>
            <person name="Vollmers J."/>
            <person name="Rivas-Marin E."/>
            <person name="Kohn T."/>
            <person name="Peeters S.H."/>
            <person name="Heuer A."/>
            <person name="Rast P."/>
            <person name="Oberbeckmann S."/>
            <person name="Bunk B."/>
            <person name="Jeske O."/>
            <person name="Meyerdierks A."/>
            <person name="Storesund J.E."/>
            <person name="Kallscheuer N."/>
            <person name="Luecker S."/>
            <person name="Lage O.M."/>
            <person name="Pohl T."/>
            <person name="Merkel B.J."/>
            <person name="Hornburger P."/>
            <person name="Mueller R.-W."/>
            <person name="Bruemmer F."/>
            <person name="Labrenz M."/>
            <person name="Spormann A.M."/>
            <person name="Op den Camp H."/>
            <person name="Overmann J."/>
            <person name="Amann R."/>
            <person name="Jetten M.S.M."/>
            <person name="Mascher T."/>
            <person name="Medema M.H."/>
            <person name="Devos D.P."/>
            <person name="Kaster A.-K."/>
            <person name="Ovreas L."/>
            <person name="Rohde M."/>
            <person name="Galperin M.Y."/>
            <person name="Jogler C."/>
        </authorList>
    </citation>
    <scope>NUCLEOTIDE SEQUENCE [LARGE SCALE GENOMIC DNA]</scope>
    <source>
        <strain evidence="2 3">V144</strain>
    </source>
</reference>
<evidence type="ECO:0000313" key="3">
    <source>
        <dbReference type="Proteomes" id="UP000318704"/>
    </source>
</evidence>
<dbReference type="KEGG" id="gaw:V144x_23260"/>
<dbReference type="InterPro" id="IPR005149">
    <property type="entry name" value="Tscrpt_reg_PadR_N"/>
</dbReference>
<dbReference type="InterPro" id="IPR036390">
    <property type="entry name" value="WH_DNA-bd_sf"/>
</dbReference>
<dbReference type="Proteomes" id="UP000318704">
    <property type="component" value="Chromosome"/>
</dbReference>
<dbReference type="AlphaFoldDB" id="A0A517VV21"/>
<dbReference type="SUPFAM" id="SSF46785">
    <property type="entry name" value="Winged helix' DNA-binding domain"/>
    <property type="match status" value="1"/>
</dbReference>
<dbReference type="InterPro" id="IPR036388">
    <property type="entry name" value="WH-like_DNA-bd_sf"/>
</dbReference>